<feature type="region of interest" description="Disordered" evidence="6">
    <location>
        <begin position="437"/>
        <end position="459"/>
    </location>
</feature>
<dbReference type="Pfam" id="PF03055">
    <property type="entry name" value="RPE65"/>
    <property type="match status" value="1"/>
</dbReference>
<proteinExistence type="inferred from homology"/>
<evidence type="ECO:0000256" key="2">
    <source>
        <dbReference type="ARBA" id="ARBA00022723"/>
    </source>
</evidence>
<dbReference type="PANTHER" id="PTHR10543:SF89">
    <property type="entry name" value="CAROTENOID 9,10(9',10')-CLEAVAGE DIOXYGENASE 1"/>
    <property type="match status" value="1"/>
</dbReference>
<dbReference type="EC" id="1.13.11.-" evidence="5"/>
<evidence type="ECO:0000256" key="4">
    <source>
        <dbReference type="ARBA" id="ARBA00023004"/>
    </source>
</evidence>
<evidence type="ECO:0000256" key="5">
    <source>
        <dbReference type="RuleBase" id="RU364048"/>
    </source>
</evidence>
<comment type="caution">
    <text evidence="7">The sequence shown here is derived from an EMBL/GenBank/DDBJ whole genome shotgun (WGS) entry which is preliminary data.</text>
</comment>
<evidence type="ECO:0000256" key="1">
    <source>
        <dbReference type="ARBA" id="ARBA00006787"/>
    </source>
</evidence>
<protein>
    <recommendedName>
        <fullName evidence="5">Dioxygenase</fullName>
        <ecNumber evidence="5">1.13.11.-</ecNumber>
    </recommendedName>
</protein>
<dbReference type="PANTHER" id="PTHR10543">
    <property type="entry name" value="BETA-CAROTENE DIOXYGENASE"/>
    <property type="match status" value="1"/>
</dbReference>
<accession>A0ABW1I9F1</accession>
<name>A0ABW1I9F1_9PSEU</name>
<evidence type="ECO:0000256" key="6">
    <source>
        <dbReference type="SAM" id="MobiDB-lite"/>
    </source>
</evidence>
<keyword evidence="8" id="KW-1185">Reference proteome</keyword>
<comment type="similarity">
    <text evidence="1 5">Belongs to the carotenoid oxygenase family.</text>
</comment>
<evidence type="ECO:0000256" key="3">
    <source>
        <dbReference type="ARBA" id="ARBA00023002"/>
    </source>
</evidence>
<comment type="cofactor">
    <cofactor evidence="5">
        <name>Fe(2+)</name>
        <dbReference type="ChEBI" id="CHEBI:29033"/>
    </cofactor>
    <text evidence="5">Binds 1 Fe(2+) ion per subunit.</text>
</comment>
<dbReference type="EMBL" id="JBHSQK010000032">
    <property type="protein sequence ID" value="MFC5949374.1"/>
    <property type="molecule type" value="Genomic_DNA"/>
</dbReference>
<evidence type="ECO:0000313" key="8">
    <source>
        <dbReference type="Proteomes" id="UP001596119"/>
    </source>
</evidence>
<keyword evidence="2 5" id="KW-0479">Metal-binding</keyword>
<keyword evidence="5" id="KW-0223">Dioxygenase</keyword>
<organism evidence="7 8">
    <name type="scientific">Pseudonocardia lutea</name>
    <dbReference type="NCBI Taxonomy" id="2172015"/>
    <lineage>
        <taxon>Bacteria</taxon>
        <taxon>Bacillati</taxon>
        <taxon>Actinomycetota</taxon>
        <taxon>Actinomycetes</taxon>
        <taxon>Pseudonocardiales</taxon>
        <taxon>Pseudonocardiaceae</taxon>
        <taxon>Pseudonocardia</taxon>
    </lineage>
</organism>
<reference evidence="8" key="1">
    <citation type="journal article" date="2019" name="Int. J. Syst. Evol. Microbiol.">
        <title>The Global Catalogue of Microorganisms (GCM) 10K type strain sequencing project: providing services to taxonomists for standard genome sequencing and annotation.</title>
        <authorList>
            <consortium name="The Broad Institute Genomics Platform"/>
            <consortium name="The Broad Institute Genome Sequencing Center for Infectious Disease"/>
            <person name="Wu L."/>
            <person name="Ma J."/>
        </authorList>
    </citation>
    <scope>NUCLEOTIDE SEQUENCE [LARGE SCALE GENOMIC DNA]</scope>
    <source>
        <strain evidence="8">CGMCC 4.7397</strain>
    </source>
</reference>
<evidence type="ECO:0000313" key="7">
    <source>
        <dbReference type="EMBL" id="MFC5949374.1"/>
    </source>
</evidence>
<sequence length="459" mass="49674">MTTETPLYLQGHLAPVPDEIEAVDLPVTGTLPPELTGRYLRNGPNPLPGQDPGHWFAGQGMLHGVRLREGRAEWYRNRWVRTGTMEGRAFLRPDGTFDRTAVVANTHVIEHGGRILALVENGFPYVVTPELDTVGPDDFRGRLTTAMTAHPKSDPVTGDLHFFGYGALPPYLTYHRLSAAGELVRSAEVPVAGPTMMHDFAITDRHAVFLDLPMTFRLQKGMPYGWDDTYGARLGVMPLDRPGEARWFEIEPCYVFHVGNAYEDAAGRIVLDAAHYTRDAIKAAWETIGPSPSGHTSAAAAAGVATLYRWTIDPAAGTVTQAQLSEEGLEFPTVDDARVGRANRYLYAVSDTEGILQHDAERGSVAAHGLGPDVVAGEAVFVPSGAPDRGEADGWLLSITTTRDGKASELLVLDATDVAGAPVARVTLPRGVPAGFHGSWIPDSDLPAERSENQDEDDR</sequence>
<dbReference type="Proteomes" id="UP001596119">
    <property type="component" value="Unassembled WGS sequence"/>
</dbReference>
<dbReference type="InterPro" id="IPR004294">
    <property type="entry name" value="Carotenoid_Oase"/>
</dbReference>
<keyword evidence="4 5" id="KW-0408">Iron</keyword>
<dbReference type="RefSeq" id="WP_379566472.1">
    <property type="nucleotide sequence ID" value="NZ_JBHSQK010000032.1"/>
</dbReference>
<keyword evidence="3 5" id="KW-0560">Oxidoreductase</keyword>
<gene>
    <name evidence="7" type="ORF">ACFQH9_13950</name>
</gene>